<dbReference type="Proteomes" id="UP000543836">
    <property type="component" value="Unassembled WGS sequence"/>
</dbReference>
<dbReference type="PANTHER" id="PTHR43537">
    <property type="entry name" value="TRANSCRIPTIONAL REGULATOR, GNTR FAMILY"/>
    <property type="match status" value="1"/>
</dbReference>
<keyword evidence="6" id="KW-1185">Reference proteome</keyword>
<dbReference type="SMART" id="SM00895">
    <property type="entry name" value="FCD"/>
    <property type="match status" value="1"/>
</dbReference>
<dbReference type="Gene3D" id="1.20.120.530">
    <property type="entry name" value="GntR ligand-binding domain-like"/>
    <property type="match status" value="1"/>
</dbReference>
<dbReference type="SMART" id="SM00345">
    <property type="entry name" value="HTH_GNTR"/>
    <property type="match status" value="1"/>
</dbReference>
<name>A0A7W6ZYT2_9HYPH</name>
<comment type="caution">
    <text evidence="5">The sequence shown here is derived from an EMBL/GenBank/DDBJ whole genome shotgun (WGS) entry which is preliminary data.</text>
</comment>
<dbReference type="RefSeq" id="WP_037136469.1">
    <property type="nucleotide sequence ID" value="NZ_JACIIG010000020.1"/>
</dbReference>
<organism evidence="5 6">
    <name type="scientific">Rhizobium leucaenae</name>
    <dbReference type="NCBI Taxonomy" id="29450"/>
    <lineage>
        <taxon>Bacteria</taxon>
        <taxon>Pseudomonadati</taxon>
        <taxon>Pseudomonadota</taxon>
        <taxon>Alphaproteobacteria</taxon>
        <taxon>Hyphomicrobiales</taxon>
        <taxon>Rhizobiaceae</taxon>
        <taxon>Rhizobium/Agrobacterium group</taxon>
        <taxon>Rhizobium</taxon>
    </lineage>
</organism>
<evidence type="ECO:0000313" key="6">
    <source>
        <dbReference type="Proteomes" id="UP000543836"/>
    </source>
</evidence>
<feature type="domain" description="HTH gntR-type" evidence="4">
    <location>
        <begin position="16"/>
        <end position="83"/>
    </location>
</feature>
<keyword evidence="2 5" id="KW-0238">DNA-binding</keyword>
<dbReference type="InterPro" id="IPR036390">
    <property type="entry name" value="WH_DNA-bd_sf"/>
</dbReference>
<dbReference type="Gene3D" id="1.10.10.10">
    <property type="entry name" value="Winged helix-like DNA-binding domain superfamily/Winged helix DNA-binding domain"/>
    <property type="match status" value="1"/>
</dbReference>
<keyword evidence="3" id="KW-0804">Transcription</keyword>
<protein>
    <submittedName>
        <fullName evidence="5">DNA-binding GntR family transcriptional regulator</fullName>
    </submittedName>
</protein>
<dbReference type="Pfam" id="PF00392">
    <property type="entry name" value="GntR"/>
    <property type="match status" value="1"/>
</dbReference>
<dbReference type="PROSITE" id="PS50949">
    <property type="entry name" value="HTH_GNTR"/>
    <property type="match status" value="1"/>
</dbReference>
<sequence length="227" mass="25642">MKKSTQDDEIYQHQPTRLGDMAYDNMKERLIRGAFSPGEKLTVRAVSQMLNVSSTPARDAINRLVIDGALIYSGPKTVIVPHLRLVDLEEITQMRLALEGLAAELSVKAVTNVTIAELEAIQAKIDAALDQRRYFDALWHNKEFHFGIYRLAGMPYLLQVIEALWLRVGASFNGLYPEFSEKRYGARNHRVAIEALVERDAQAARAAIETDIRDGFRQMKKANKEQG</sequence>
<dbReference type="AlphaFoldDB" id="A0A7W6ZYT2"/>
<dbReference type="SUPFAM" id="SSF48008">
    <property type="entry name" value="GntR ligand-binding domain-like"/>
    <property type="match status" value="1"/>
</dbReference>
<dbReference type="PANTHER" id="PTHR43537:SF39">
    <property type="entry name" value="HTH-TYPE TRANSCRIPTIONAL REGULATOR MCBR"/>
    <property type="match status" value="1"/>
</dbReference>
<evidence type="ECO:0000256" key="2">
    <source>
        <dbReference type="ARBA" id="ARBA00023125"/>
    </source>
</evidence>
<reference evidence="5 6" key="1">
    <citation type="submission" date="2020-08" db="EMBL/GenBank/DDBJ databases">
        <title>Genomic Encyclopedia of Type Strains, Phase IV (KMG-V): Genome sequencing to study the core and pangenomes of soil and plant-associated prokaryotes.</title>
        <authorList>
            <person name="Whitman W."/>
        </authorList>
    </citation>
    <scope>NUCLEOTIDE SEQUENCE [LARGE SCALE GENOMIC DNA]</scope>
    <source>
        <strain evidence="5 6">SEMIA 492</strain>
    </source>
</reference>
<dbReference type="GO" id="GO:0003677">
    <property type="term" value="F:DNA binding"/>
    <property type="evidence" value="ECO:0007669"/>
    <property type="project" value="UniProtKB-KW"/>
</dbReference>
<proteinExistence type="predicted"/>
<dbReference type="InterPro" id="IPR000524">
    <property type="entry name" value="Tscrpt_reg_HTH_GntR"/>
</dbReference>
<dbReference type="InterPro" id="IPR011711">
    <property type="entry name" value="GntR_C"/>
</dbReference>
<accession>A0A7W6ZYT2</accession>
<dbReference type="GO" id="GO:0003700">
    <property type="term" value="F:DNA-binding transcription factor activity"/>
    <property type="evidence" value="ECO:0007669"/>
    <property type="project" value="InterPro"/>
</dbReference>
<evidence type="ECO:0000313" key="5">
    <source>
        <dbReference type="EMBL" id="MBB4571144.1"/>
    </source>
</evidence>
<dbReference type="EMBL" id="JACIIG010000020">
    <property type="protein sequence ID" value="MBB4571144.1"/>
    <property type="molecule type" value="Genomic_DNA"/>
</dbReference>
<evidence type="ECO:0000256" key="3">
    <source>
        <dbReference type="ARBA" id="ARBA00023163"/>
    </source>
</evidence>
<gene>
    <name evidence="5" type="ORF">GGE60_005302</name>
</gene>
<dbReference type="InterPro" id="IPR008920">
    <property type="entry name" value="TF_FadR/GntR_C"/>
</dbReference>
<evidence type="ECO:0000256" key="1">
    <source>
        <dbReference type="ARBA" id="ARBA00023015"/>
    </source>
</evidence>
<dbReference type="Pfam" id="PF07729">
    <property type="entry name" value="FCD"/>
    <property type="match status" value="1"/>
</dbReference>
<dbReference type="InterPro" id="IPR036388">
    <property type="entry name" value="WH-like_DNA-bd_sf"/>
</dbReference>
<keyword evidence="1" id="KW-0805">Transcription regulation</keyword>
<evidence type="ECO:0000259" key="4">
    <source>
        <dbReference type="PROSITE" id="PS50949"/>
    </source>
</evidence>
<dbReference type="SUPFAM" id="SSF46785">
    <property type="entry name" value="Winged helix' DNA-binding domain"/>
    <property type="match status" value="1"/>
</dbReference>